<organism evidence="2 3">
    <name type="scientific">Deinococcus hopiensis KR-140</name>
    <dbReference type="NCBI Taxonomy" id="695939"/>
    <lineage>
        <taxon>Bacteria</taxon>
        <taxon>Thermotogati</taxon>
        <taxon>Deinococcota</taxon>
        <taxon>Deinococci</taxon>
        <taxon>Deinococcales</taxon>
        <taxon>Deinococcaceae</taxon>
        <taxon>Deinococcus</taxon>
    </lineage>
</organism>
<dbReference type="AlphaFoldDB" id="A0A1W1UK55"/>
<feature type="compositionally biased region" description="Basic and acidic residues" evidence="1">
    <location>
        <begin position="8"/>
        <end position="25"/>
    </location>
</feature>
<keyword evidence="3" id="KW-1185">Reference proteome</keyword>
<evidence type="ECO:0000313" key="3">
    <source>
        <dbReference type="Proteomes" id="UP000192582"/>
    </source>
</evidence>
<evidence type="ECO:0000256" key="1">
    <source>
        <dbReference type="SAM" id="MobiDB-lite"/>
    </source>
</evidence>
<accession>A0A1W1UK55</accession>
<reference evidence="2 3" key="1">
    <citation type="submission" date="2017-04" db="EMBL/GenBank/DDBJ databases">
        <authorList>
            <person name="Afonso C.L."/>
            <person name="Miller P.J."/>
            <person name="Scott M.A."/>
            <person name="Spackman E."/>
            <person name="Goraichik I."/>
            <person name="Dimitrov K.M."/>
            <person name="Suarez D.L."/>
            <person name="Swayne D.E."/>
        </authorList>
    </citation>
    <scope>NUCLEOTIDE SEQUENCE [LARGE SCALE GENOMIC DNA]</scope>
    <source>
        <strain evidence="2 3">KR-140</strain>
    </source>
</reference>
<gene>
    <name evidence="2" type="ORF">SAMN00790413_04573</name>
</gene>
<sequence length="47" mass="5428">MGRTQGRHGAEGRECAPRSQDRWAGERQQWPGRMLSFQQGHLKQHLA</sequence>
<protein>
    <submittedName>
        <fullName evidence="2">Uncharacterized protein</fullName>
    </submittedName>
</protein>
<feature type="region of interest" description="Disordered" evidence="1">
    <location>
        <begin position="1"/>
        <end position="47"/>
    </location>
</feature>
<proteinExistence type="predicted"/>
<dbReference type="EMBL" id="FWWU01000005">
    <property type="protein sequence ID" value="SMB81419.1"/>
    <property type="molecule type" value="Genomic_DNA"/>
</dbReference>
<dbReference type="Proteomes" id="UP000192582">
    <property type="component" value="Unassembled WGS sequence"/>
</dbReference>
<name>A0A1W1UK55_9DEIO</name>
<evidence type="ECO:0000313" key="2">
    <source>
        <dbReference type="EMBL" id="SMB81419.1"/>
    </source>
</evidence>